<dbReference type="EMBL" id="BAABBA010000006">
    <property type="protein sequence ID" value="GAA4287291.1"/>
    <property type="molecule type" value="Genomic_DNA"/>
</dbReference>
<evidence type="ECO:0000313" key="3">
    <source>
        <dbReference type="EMBL" id="GAA4287291.1"/>
    </source>
</evidence>
<dbReference type="RefSeq" id="WP_345039747.1">
    <property type="nucleotide sequence ID" value="NZ_BAABBA010000006.1"/>
</dbReference>
<feature type="signal peptide" evidence="2">
    <location>
        <begin position="1"/>
        <end position="21"/>
    </location>
</feature>
<accession>A0ABP8ETL4</accession>
<protein>
    <recommendedName>
        <fullName evidence="5">PQQ-binding-like beta-propeller repeat protein</fullName>
    </recommendedName>
</protein>
<gene>
    <name evidence="3" type="ORF">GCM10022262_16500</name>
</gene>
<keyword evidence="2" id="KW-0732">Signal</keyword>
<keyword evidence="4" id="KW-1185">Reference proteome</keyword>
<reference evidence="4" key="1">
    <citation type="journal article" date="2019" name="Int. J. Syst. Evol. Microbiol.">
        <title>The Global Catalogue of Microorganisms (GCM) 10K type strain sequencing project: providing services to taxonomists for standard genome sequencing and annotation.</title>
        <authorList>
            <consortium name="The Broad Institute Genomics Platform"/>
            <consortium name="The Broad Institute Genome Sequencing Center for Infectious Disease"/>
            <person name="Wu L."/>
            <person name="Ma J."/>
        </authorList>
    </citation>
    <scope>NUCLEOTIDE SEQUENCE [LARGE SCALE GENOMIC DNA]</scope>
    <source>
        <strain evidence="4">JCM 17459</strain>
    </source>
</reference>
<dbReference type="Gene3D" id="2.130.10.10">
    <property type="entry name" value="YVTN repeat-like/Quinoprotein amine dehydrogenase"/>
    <property type="match status" value="1"/>
</dbReference>
<dbReference type="InterPro" id="IPR011047">
    <property type="entry name" value="Quinoprotein_ADH-like_sf"/>
</dbReference>
<dbReference type="Proteomes" id="UP001499841">
    <property type="component" value="Unassembled WGS sequence"/>
</dbReference>
<dbReference type="PROSITE" id="PS51257">
    <property type="entry name" value="PROKAR_LIPOPROTEIN"/>
    <property type="match status" value="1"/>
</dbReference>
<feature type="region of interest" description="Disordered" evidence="1">
    <location>
        <begin position="218"/>
        <end position="250"/>
    </location>
</feature>
<dbReference type="SUPFAM" id="SSF50998">
    <property type="entry name" value="Quinoprotein alcohol dehydrogenase-like"/>
    <property type="match status" value="1"/>
</dbReference>
<dbReference type="InterPro" id="IPR015943">
    <property type="entry name" value="WD40/YVTN_repeat-like_dom_sf"/>
</dbReference>
<evidence type="ECO:0008006" key="5">
    <source>
        <dbReference type="Google" id="ProtNLM"/>
    </source>
</evidence>
<evidence type="ECO:0000313" key="4">
    <source>
        <dbReference type="Proteomes" id="UP001499841"/>
    </source>
</evidence>
<feature type="chain" id="PRO_5045120345" description="PQQ-binding-like beta-propeller repeat protein" evidence="2">
    <location>
        <begin position="22"/>
        <end position="391"/>
    </location>
</feature>
<proteinExistence type="predicted"/>
<evidence type="ECO:0000256" key="2">
    <source>
        <dbReference type="SAM" id="SignalP"/>
    </source>
</evidence>
<organism evidence="3 4">
    <name type="scientific">Georgenia daeguensis</name>
    <dbReference type="NCBI Taxonomy" id="908355"/>
    <lineage>
        <taxon>Bacteria</taxon>
        <taxon>Bacillati</taxon>
        <taxon>Actinomycetota</taxon>
        <taxon>Actinomycetes</taxon>
        <taxon>Micrococcales</taxon>
        <taxon>Bogoriellaceae</taxon>
        <taxon>Georgenia</taxon>
    </lineage>
</organism>
<evidence type="ECO:0000256" key="1">
    <source>
        <dbReference type="SAM" id="MobiDB-lite"/>
    </source>
</evidence>
<comment type="caution">
    <text evidence="3">The sequence shown here is derived from an EMBL/GenBank/DDBJ whole genome shotgun (WGS) entry which is preliminary data.</text>
</comment>
<sequence>MRPARTAAAAGVLLAVIAGCATEPEPVQVDPTPVAVDEPAESSKVSPQSLPHPLAPFEVVATGWTEPPLEHDGIFLGIRSPEEPEDPLRFIATDSEGTVLWEAERPPSCTGFALSRVGDRPVAVLTDLESTEDAVAQTTATAYDLATGARLWGPVDVPGPHHGPGLVFSASAPRAAVGETGPRVALDPATGATVVDEADQRGTAVVGEYDGVVLTSADGTLTATGPDGEERWTRPLTDAGIPDGSGVTSVAGARPPEGTALVGPAGAESGALVDLTDGTVLATDAQDARQDPATGTVVTRAGSVITGRTAEGTSWTRELVGEVSLAGVGGVLVYLRVGDAVQVLNAATGEDAAVYGDSASLAVPTLFSADGAAVVPLNELLLVTTQPVGGE</sequence>
<name>A0ABP8ETL4_9MICO</name>
<feature type="region of interest" description="Disordered" evidence="1">
    <location>
        <begin position="24"/>
        <end position="49"/>
    </location>
</feature>